<accession>A0A420YLH4</accession>
<dbReference type="InterPro" id="IPR050307">
    <property type="entry name" value="Sterol_Desaturase_Related"/>
</dbReference>
<reference evidence="8 9" key="1">
    <citation type="submission" date="2018-08" db="EMBL/GenBank/DDBJ databases">
        <title>Draft genome of the lignicolous fungus Coniochaeta pulveracea.</title>
        <authorList>
            <person name="Borstlap C.J."/>
            <person name="De Witt R.N."/>
            <person name="Botha A."/>
            <person name="Volschenk H."/>
        </authorList>
    </citation>
    <scope>NUCLEOTIDE SEQUENCE [LARGE SCALE GENOMIC DNA]</scope>
    <source>
        <strain evidence="8 9">CAB683</strain>
    </source>
</reference>
<keyword evidence="2 6" id="KW-0812">Transmembrane</keyword>
<evidence type="ECO:0000256" key="3">
    <source>
        <dbReference type="ARBA" id="ARBA00022989"/>
    </source>
</evidence>
<dbReference type="PANTHER" id="PTHR11863">
    <property type="entry name" value="STEROL DESATURASE"/>
    <property type="match status" value="1"/>
</dbReference>
<proteinExistence type="predicted"/>
<dbReference type="OrthoDB" id="408954at2759"/>
<comment type="subcellular location">
    <subcellularLocation>
        <location evidence="1">Membrane</location>
    </subcellularLocation>
</comment>
<sequence>MDVLFSLPIFSYFFSSSLTPWSTSLNLLFFYMTWSTLVRSYSPLRIELIGITAIRLVLWLIPSLISLLFDTLLPSLSETIKHRRGTAIPPRNLSALSRTLGLALFNTLLLTGLEASLSHLISLGLHTPVFPTSATLPFPWQVVKQLLVLFTAREVLTYYIHRHLLHGSTTPSAWLHKYYAHSRRAPPYSLLLAADHPLPYILHRFIPLYLPSAALRPHILVYLLFVALSTLEETLAMSGYTVVPGIMMGGVARRCAEHYSGGGKGNYGAWGLLDWVHGTSGRNGDVLEDVKRQGERYGLKGNAPLALGEQSLALSSKEEVISTLRAQLQAFNTVWETSRRETGADGFTLAVGMYILQLTTRLDDLEAMDQLPIDILILHTFAKQHPALQPRTIEVPGLQSAPVQPSNRENEMNLHHDPQQGLDPYASLPSFPREHVLVNPNSGEVVSPRIAPNPAINLHPGWKPLGPAQRRSQGRT</sequence>
<dbReference type="EMBL" id="QVQW01000003">
    <property type="protein sequence ID" value="RKU48743.1"/>
    <property type="molecule type" value="Genomic_DNA"/>
</dbReference>
<keyword evidence="4 6" id="KW-0472">Membrane</keyword>
<evidence type="ECO:0000313" key="8">
    <source>
        <dbReference type="EMBL" id="RKU48743.1"/>
    </source>
</evidence>
<evidence type="ECO:0000256" key="1">
    <source>
        <dbReference type="ARBA" id="ARBA00004370"/>
    </source>
</evidence>
<feature type="region of interest" description="Disordered" evidence="5">
    <location>
        <begin position="457"/>
        <end position="476"/>
    </location>
</feature>
<dbReference type="Pfam" id="PF04116">
    <property type="entry name" value="FA_hydroxylase"/>
    <property type="match status" value="1"/>
</dbReference>
<organism evidence="8 9">
    <name type="scientific">Coniochaeta pulveracea</name>
    <dbReference type="NCBI Taxonomy" id="177199"/>
    <lineage>
        <taxon>Eukaryota</taxon>
        <taxon>Fungi</taxon>
        <taxon>Dikarya</taxon>
        <taxon>Ascomycota</taxon>
        <taxon>Pezizomycotina</taxon>
        <taxon>Sordariomycetes</taxon>
        <taxon>Sordariomycetidae</taxon>
        <taxon>Coniochaetales</taxon>
        <taxon>Coniochaetaceae</taxon>
        <taxon>Coniochaeta</taxon>
    </lineage>
</organism>
<feature type="compositionally biased region" description="Basic and acidic residues" evidence="5">
    <location>
        <begin position="408"/>
        <end position="418"/>
    </location>
</feature>
<comment type="caution">
    <text evidence="8">The sequence shown here is derived from an EMBL/GenBank/DDBJ whole genome shotgun (WGS) entry which is preliminary data.</text>
</comment>
<protein>
    <recommendedName>
        <fullName evidence="7">Fatty acid hydroxylase domain-containing protein</fullName>
    </recommendedName>
</protein>
<dbReference type="InterPro" id="IPR006694">
    <property type="entry name" value="Fatty_acid_hydroxylase"/>
</dbReference>
<evidence type="ECO:0000256" key="4">
    <source>
        <dbReference type="ARBA" id="ARBA00023136"/>
    </source>
</evidence>
<evidence type="ECO:0000256" key="2">
    <source>
        <dbReference type="ARBA" id="ARBA00022692"/>
    </source>
</evidence>
<dbReference type="Proteomes" id="UP000275385">
    <property type="component" value="Unassembled WGS sequence"/>
</dbReference>
<keyword evidence="9" id="KW-1185">Reference proteome</keyword>
<evidence type="ECO:0000256" key="5">
    <source>
        <dbReference type="SAM" id="MobiDB-lite"/>
    </source>
</evidence>
<dbReference type="AlphaFoldDB" id="A0A420YLH4"/>
<evidence type="ECO:0000313" key="9">
    <source>
        <dbReference type="Proteomes" id="UP000275385"/>
    </source>
</evidence>
<dbReference type="GO" id="GO:0008610">
    <property type="term" value="P:lipid biosynthetic process"/>
    <property type="evidence" value="ECO:0007669"/>
    <property type="project" value="InterPro"/>
</dbReference>
<dbReference type="GO" id="GO:0016491">
    <property type="term" value="F:oxidoreductase activity"/>
    <property type="evidence" value="ECO:0007669"/>
    <property type="project" value="InterPro"/>
</dbReference>
<feature type="transmembrane region" description="Helical" evidence="6">
    <location>
        <begin position="46"/>
        <end position="69"/>
    </location>
</feature>
<gene>
    <name evidence="8" type="ORF">DL546_001476</name>
</gene>
<evidence type="ECO:0000256" key="6">
    <source>
        <dbReference type="SAM" id="Phobius"/>
    </source>
</evidence>
<feature type="region of interest" description="Disordered" evidence="5">
    <location>
        <begin position="399"/>
        <end position="429"/>
    </location>
</feature>
<feature type="domain" description="Fatty acid hydroxylase" evidence="7">
    <location>
        <begin position="147"/>
        <end position="279"/>
    </location>
</feature>
<keyword evidence="3 6" id="KW-1133">Transmembrane helix</keyword>
<dbReference type="GO" id="GO:0005506">
    <property type="term" value="F:iron ion binding"/>
    <property type="evidence" value="ECO:0007669"/>
    <property type="project" value="InterPro"/>
</dbReference>
<evidence type="ECO:0000259" key="7">
    <source>
        <dbReference type="Pfam" id="PF04116"/>
    </source>
</evidence>
<dbReference type="STRING" id="177199.A0A420YLH4"/>
<dbReference type="GO" id="GO:0016020">
    <property type="term" value="C:membrane"/>
    <property type="evidence" value="ECO:0007669"/>
    <property type="project" value="UniProtKB-SubCell"/>
</dbReference>
<name>A0A420YLH4_9PEZI</name>
<feature type="transmembrane region" description="Helical" evidence="6">
    <location>
        <begin position="12"/>
        <end position="34"/>
    </location>
</feature>